<feature type="transmembrane region" description="Helical" evidence="4">
    <location>
        <begin position="485"/>
        <end position="508"/>
    </location>
</feature>
<dbReference type="SMART" id="SM00369">
    <property type="entry name" value="LRR_TYP"/>
    <property type="match status" value="11"/>
</dbReference>
<dbReference type="InterPro" id="IPR003591">
    <property type="entry name" value="Leu-rich_rpt_typical-subtyp"/>
</dbReference>
<proteinExistence type="predicted"/>
<keyword evidence="4" id="KW-0472">Membrane</keyword>
<dbReference type="Proteomes" id="UP000515146">
    <property type="component" value="Unplaced"/>
</dbReference>
<evidence type="ECO:0000256" key="1">
    <source>
        <dbReference type="ARBA" id="ARBA00022614"/>
    </source>
</evidence>
<keyword evidence="1" id="KW-0433">Leucine-rich repeat</keyword>
<dbReference type="KEGG" id="dpte:113792890"/>
<dbReference type="InterPro" id="IPR050328">
    <property type="entry name" value="Dev_Immune_Receptor"/>
</dbReference>
<protein>
    <submittedName>
        <fullName evidence="6">Slit homolog 3 protein-like</fullName>
    </submittedName>
</protein>
<accession>A0A6P6XZK3</accession>
<dbReference type="RefSeq" id="XP_027198648.1">
    <property type="nucleotide sequence ID" value="XM_027342847.1"/>
</dbReference>
<dbReference type="Pfam" id="PF13855">
    <property type="entry name" value="LRR_8"/>
    <property type="match status" value="3"/>
</dbReference>
<keyword evidence="3" id="KW-0677">Repeat</keyword>
<dbReference type="AlphaFoldDB" id="A0A6P6XZK3"/>
<evidence type="ECO:0000256" key="3">
    <source>
        <dbReference type="ARBA" id="ARBA00022737"/>
    </source>
</evidence>
<evidence type="ECO:0000256" key="4">
    <source>
        <dbReference type="SAM" id="Phobius"/>
    </source>
</evidence>
<organism evidence="5 6">
    <name type="scientific">Dermatophagoides pteronyssinus</name>
    <name type="common">European house dust mite</name>
    <dbReference type="NCBI Taxonomy" id="6956"/>
    <lineage>
        <taxon>Eukaryota</taxon>
        <taxon>Metazoa</taxon>
        <taxon>Ecdysozoa</taxon>
        <taxon>Arthropoda</taxon>
        <taxon>Chelicerata</taxon>
        <taxon>Arachnida</taxon>
        <taxon>Acari</taxon>
        <taxon>Acariformes</taxon>
        <taxon>Sarcoptiformes</taxon>
        <taxon>Astigmata</taxon>
        <taxon>Psoroptidia</taxon>
        <taxon>Analgoidea</taxon>
        <taxon>Pyroglyphidae</taxon>
        <taxon>Dermatophagoidinae</taxon>
        <taxon>Dermatophagoides</taxon>
    </lineage>
</organism>
<dbReference type="InterPro" id="IPR032675">
    <property type="entry name" value="LRR_dom_sf"/>
</dbReference>
<dbReference type="Pfam" id="PF00560">
    <property type="entry name" value="LRR_1"/>
    <property type="match status" value="1"/>
</dbReference>
<dbReference type="InParanoid" id="A0A6P6XZK3"/>
<keyword evidence="2" id="KW-0732">Signal</keyword>
<evidence type="ECO:0000256" key="2">
    <source>
        <dbReference type="ARBA" id="ARBA00022729"/>
    </source>
</evidence>
<dbReference type="FunFam" id="3.80.10.10:FF:001360">
    <property type="entry name" value="Uncharacterized protein"/>
    <property type="match status" value="1"/>
</dbReference>
<dbReference type="PANTHER" id="PTHR24373:SF275">
    <property type="entry name" value="TIR DOMAIN-CONTAINING PROTEIN"/>
    <property type="match status" value="1"/>
</dbReference>
<keyword evidence="4" id="KW-0812">Transmembrane</keyword>
<evidence type="ECO:0000313" key="5">
    <source>
        <dbReference type="Proteomes" id="UP000515146"/>
    </source>
</evidence>
<dbReference type="PROSITE" id="PS51450">
    <property type="entry name" value="LRR"/>
    <property type="match status" value="3"/>
</dbReference>
<gene>
    <name evidence="6" type="primary">LOC113792890</name>
</gene>
<dbReference type="InterPro" id="IPR001611">
    <property type="entry name" value="Leu-rich_rpt"/>
</dbReference>
<sequence>MIKIMKKISSSSSTTIMMALSFSIIIILIIVNSVIASRTCPRGCDCIETLLITNCSVSSQLEYVPHTLNPSLKKLYLPRNNIRRIDTAFDVYKNLIYLDLSSNLITTIVNNNFQYNSELQTILLKNNSLFMLEPKAFNGLNLLKILDLSFNRIEMINGSIFKNLNSLQILDLSFNLLKILNENTFVGLRNLINLNISNNLIMKLSTNLFSNIPKLINLNISMNQLEHLDDNWFIALYDLTVLDLSSCHLSSLSSYCFNGLNNLTILNLNNNSLMAIPSASFLPKNVIQVLNIGNNPFPFIHPKSFYHLKHLKQIYLTNASSLAKIHVDAFDGVENLEMLELSNNQALKHIDSNVFNNLYSLSSLILSNNSFESLEIDLITKYKKYDLYLDVRGNPFSCNCSLEWLNFHLIRMFNKTISSNPDYFLNQNITFPIFNLVTLLNENVSEIIMKQNALDVRCYSPFSLKDKFIIKLHKDKFGCFLLESYIPIIIGGLFGLLIIGGVIILLVIQCRNQLSGFVKNQLYTENQFKNNQFDLYPKPEFVFISTYNDFYKNPANINAAMEEFSVRYPLNQAHQQPPTTEL</sequence>
<dbReference type="PANTHER" id="PTHR24373">
    <property type="entry name" value="SLIT RELATED LEUCINE-RICH REPEAT NEURONAL PROTEIN"/>
    <property type="match status" value="1"/>
</dbReference>
<evidence type="ECO:0000313" key="6">
    <source>
        <dbReference type="RefSeq" id="XP_027198648.1"/>
    </source>
</evidence>
<keyword evidence="5" id="KW-1185">Reference proteome</keyword>
<dbReference type="SUPFAM" id="SSF52058">
    <property type="entry name" value="L domain-like"/>
    <property type="match status" value="1"/>
</dbReference>
<dbReference type="Gene3D" id="3.80.10.10">
    <property type="entry name" value="Ribonuclease Inhibitor"/>
    <property type="match status" value="2"/>
</dbReference>
<name>A0A6P6XZK3_DERPT</name>
<dbReference type="OMA" id="CALTHIA"/>
<reference evidence="6" key="1">
    <citation type="submission" date="2025-08" db="UniProtKB">
        <authorList>
            <consortium name="RefSeq"/>
        </authorList>
    </citation>
    <scope>IDENTIFICATION</scope>
    <source>
        <strain evidence="6">Airmid</strain>
    </source>
</reference>
<dbReference type="OrthoDB" id="1055097at2759"/>
<keyword evidence="4" id="KW-1133">Transmembrane helix</keyword>